<proteinExistence type="predicted"/>
<reference evidence="2 3" key="1">
    <citation type="journal article" date="2024" name="Science">
        <title>Giant polyketide synthase enzymes in the biosynthesis of giant marine polyether toxins.</title>
        <authorList>
            <person name="Fallon T.R."/>
            <person name="Shende V.V."/>
            <person name="Wierzbicki I.H."/>
            <person name="Pendleton A.L."/>
            <person name="Watervoot N.F."/>
            <person name="Auber R.P."/>
            <person name="Gonzalez D.J."/>
            <person name="Wisecaver J.H."/>
            <person name="Moore B.S."/>
        </authorList>
    </citation>
    <scope>NUCLEOTIDE SEQUENCE [LARGE SCALE GENOMIC DNA]</scope>
    <source>
        <strain evidence="2 3">12B1</strain>
    </source>
</reference>
<name>A0AB34K0T0_PRYPA</name>
<evidence type="ECO:0000313" key="3">
    <source>
        <dbReference type="Proteomes" id="UP001515480"/>
    </source>
</evidence>
<dbReference type="Proteomes" id="UP001515480">
    <property type="component" value="Unassembled WGS sequence"/>
</dbReference>
<keyword evidence="3" id="KW-1185">Reference proteome</keyword>
<dbReference type="EMBL" id="JBGBPQ010000002">
    <property type="protein sequence ID" value="KAL1528239.1"/>
    <property type="molecule type" value="Genomic_DNA"/>
</dbReference>
<protein>
    <recommendedName>
        <fullName evidence="4">Rab3 GTPase-activating protein catalytic subunit</fullName>
    </recommendedName>
</protein>
<sequence>MKHGAGPSCSPRLSRVLSYATGLRALSALVTSDMLSSLAGGRFSLRTIAAVVLSQLFESMACIQSWWPADLMGVWGLYGGEDDEVIRFMQGEPAVLDLVAVESVDADLELDADEYVDKLQVAFLELEAHALVTKVSLFGDGTDLNKTGVRVSLDTSFVERKHRQFSIHCSERKGKARASNKGEETPAKPTQLDALKEAKAYLHREFAAPLIVAEETKGSNQSDPHIPNTPLESSVFDKLMAASVARRGLEKAVEAAAAAATAASQAESKAVLASKEGAKELAAAKARLEAMGTPSKRRRKATDAIMKETAMLEGRTDMEQETAGAMMGDDDEQPSWLEWPLSRWRKHEREIQSRRQRQIDPANFDHSLPRKTSSSLTLWPPSMKWLYSIHLPVTSPDQLAKHLLQCTA</sequence>
<accession>A0AB34K0T0</accession>
<gene>
    <name evidence="2" type="ORF">AB1Y20_009597</name>
</gene>
<evidence type="ECO:0008006" key="4">
    <source>
        <dbReference type="Google" id="ProtNLM"/>
    </source>
</evidence>
<evidence type="ECO:0000313" key="2">
    <source>
        <dbReference type="EMBL" id="KAL1528239.1"/>
    </source>
</evidence>
<feature type="region of interest" description="Disordered" evidence="1">
    <location>
        <begin position="352"/>
        <end position="373"/>
    </location>
</feature>
<dbReference type="AlphaFoldDB" id="A0AB34K0T0"/>
<comment type="caution">
    <text evidence="2">The sequence shown here is derived from an EMBL/GenBank/DDBJ whole genome shotgun (WGS) entry which is preliminary data.</text>
</comment>
<organism evidence="2 3">
    <name type="scientific">Prymnesium parvum</name>
    <name type="common">Toxic golden alga</name>
    <dbReference type="NCBI Taxonomy" id="97485"/>
    <lineage>
        <taxon>Eukaryota</taxon>
        <taxon>Haptista</taxon>
        <taxon>Haptophyta</taxon>
        <taxon>Prymnesiophyceae</taxon>
        <taxon>Prymnesiales</taxon>
        <taxon>Prymnesiaceae</taxon>
        <taxon>Prymnesium</taxon>
    </lineage>
</organism>
<evidence type="ECO:0000256" key="1">
    <source>
        <dbReference type="SAM" id="MobiDB-lite"/>
    </source>
</evidence>